<dbReference type="PANTHER" id="PTHR32196:SF19">
    <property type="entry name" value="GALACTOFURANOSE TRANSPORTER PERMEASE PROTEIN YTFT"/>
    <property type="match status" value="1"/>
</dbReference>
<feature type="transmembrane region" description="Helical" evidence="6">
    <location>
        <begin position="196"/>
        <end position="223"/>
    </location>
</feature>
<feature type="transmembrane region" description="Helical" evidence="6">
    <location>
        <begin position="135"/>
        <end position="156"/>
    </location>
</feature>
<gene>
    <name evidence="7" type="ORF">H3H39_21125</name>
</gene>
<evidence type="ECO:0000256" key="4">
    <source>
        <dbReference type="ARBA" id="ARBA00022989"/>
    </source>
</evidence>
<evidence type="ECO:0000313" key="8">
    <source>
        <dbReference type="Proteomes" id="UP000573499"/>
    </source>
</evidence>
<sequence length="374" mass="38729">MAARGPLAATSATSAASAKSVTSALSSLVAIFVRHPLARPVAALALLLLLDLLLVPDFFRLTLRDGHLYGSVIDIVNRAAPLMLAALGMTLVIATRGIDISVGAVVAISGTVAAMLIGGTLTMDHGVPRYVSNMPMGWALCLAMGAALLCGAWNGLLVAGLGLQPIVATLILMVAGRGLAQLLTDGQIVTVYYQPFFFIGSGYLFGLPFALYLVAAVFAVTALLMRKTALGLFIEAVGINPVAARLAGVRTATLVFFAYLFCGACAGLAGLMISSNIKSADANNAGMLLELDAILAVTLGGTSLAGGKFSLLGGVVGALIIQTLTYTIYSLGWPPEVNMVLKSVVVFLVCLSQSPESGKMWRRLFPRRAQGDAA</sequence>
<evidence type="ECO:0000313" key="7">
    <source>
        <dbReference type="EMBL" id="MBA5689552.1"/>
    </source>
</evidence>
<keyword evidence="4 6" id="KW-1133">Transmembrane helix</keyword>
<feature type="transmembrane region" description="Helical" evidence="6">
    <location>
        <begin position="311"/>
        <end position="331"/>
    </location>
</feature>
<reference evidence="7 8" key="1">
    <citation type="submission" date="2020-07" db="EMBL/GenBank/DDBJ databases">
        <title>Novel species isolated from subtropical streams in China.</title>
        <authorList>
            <person name="Lu H."/>
        </authorList>
    </citation>
    <scope>NUCLEOTIDE SEQUENCE [LARGE SCALE GENOMIC DNA]</scope>
    <source>
        <strain evidence="7 8">LX47W</strain>
    </source>
</reference>
<evidence type="ECO:0000256" key="6">
    <source>
        <dbReference type="SAM" id="Phobius"/>
    </source>
</evidence>
<accession>A0A7W2IMI8</accession>
<feature type="transmembrane region" description="Helical" evidence="6">
    <location>
        <begin position="162"/>
        <end position="184"/>
    </location>
</feature>
<feature type="transmembrane region" description="Helical" evidence="6">
    <location>
        <begin position="254"/>
        <end position="273"/>
    </location>
</feature>
<feature type="transmembrane region" description="Helical" evidence="6">
    <location>
        <begin position="75"/>
        <end position="94"/>
    </location>
</feature>
<feature type="transmembrane region" description="Helical" evidence="6">
    <location>
        <begin position="42"/>
        <end position="63"/>
    </location>
</feature>
<protein>
    <submittedName>
        <fullName evidence="7">ABC transporter permease</fullName>
    </submittedName>
</protein>
<dbReference type="Proteomes" id="UP000573499">
    <property type="component" value="Unassembled WGS sequence"/>
</dbReference>
<evidence type="ECO:0000256" key="1">
    <source>
        <dbReference type="ARBA" id="ARBA00004651"/>
    </source>
</evidence>
<dbReference type="CDD" id="cd06579">
    <property type="entry name" value="TM_PBP1_transp_AraH_like"/>
    <property type="match status" value="1"/>
</dbReference>
<dbReference type="EMBL" id="JACEZU010000011">
    <property type="protein sequence ID" value="MBA5689552.1"/>
    <property type="molecule type" value="Genomic_DNA"/>
</dbReference>
<keyword evidence="8" id="KW-1185">Reference proteome</keyword>
<name>A0A7W2IMI8_9BURK</name>
<comment type="subcellular location">
    <subcellularLocation>
        <location evidence="1">Cell membrane</location>
        <topology evidence="1">Multi-pass membrane protein</topology>
    </subcellularLocation>
</comment>
<keyword evidence="3 6" id="KW-0812">Transmembrane</keyword>
<evidence type="ECO:0000256" key="3">
    <source>
        <dbReference type="ARBA" id="ARBA00022692"/>
    </source>
</evidence>
<keyword evidence="2" id="KW-1003">Cell membrane</keyword>
<comment type="caution">
    <text evidence="7">The sequence shown here is derived from an EMBL/GenBank/DDBJ whole genome shotgun (WGS) entry which is preliminary data.</text>
</comment>
<dbReference type="AlphaFoldDB" id="A0A7W2IMI8"/>
<organism evidence="7 8">
    <name type="scientific">Rugamonas apoptosis</name>
    <dbReference type="NCBI Taxonomy" id="2758570"/>
    <lineage>
        <taxon>Bacteria</taxon>
        <taxon>Pseudomonadati</taxon>
        <taxon>Pseudomonadota</taxon>
        <taxon>Betaproteobacteria</taxon>
        <taxon>Burkholderiales</taxon>
        <taxon>Oxalobacteraceae</taxon>
        <taxon>Telluria group</taxon>
        <taxon>Rugamonas</taxon>
    </lineage>
</organism>
<evidence type="ECO:0000256" key="2">
    <source>
        <dbReference type="ARBA" id="ARBA00022475"/>
    </source>
</evidence>
<evidence type="ECO:0000256" key="5">
    <source>
        <dbReference type="ARBA" id="ARBA00023136"/>
    </source>
</evidence>
<dbReference type="Pfam" id="PF02653">
    <property type="entry name" value="BPD_transp_2"/>
    <property type="match status" value="1"/>
</dbReference>
<dbReference type="GO" id="GO:0005886">
    <property type="term" value="C:plasma membrane"/>
    <property type="evidence" value="ECO:0007669"/>
    <property type="project" value="UniProtKB-SubCell"/>
</dbReference>
<dbReference type="GO" id="GO:0022857">
    <property type="term" value="F:transmembrane transporter activity"/>
    <property type="evidence" value="ECO:0007669"/>
    <property type="project" value="InterPro"/>
</dbReference>
<dbReference type="InterPro" id="IPR001851">
    <property type="entry name" value="ABC_transp_permease"/>
</dbReference>
<proteinExistence type="predicted"/>
<feature type="transmembrane region" description="Helical" evidence="6">
    <location>
        <begin position="100"/>
        <end position="123"/>
    </location>
</feature>
<keyword evidence="5 6" id="KW-0472">Membrane</keyword>
<dbReference type="PANTHER" id="PTHR32196">
    <property type="entry name" value="ABC TRANSPORTER PERMEASE PROTEIN YPHD-RELATED-RELATED"/>
    <property type="match status" value="1"/>
</dbReference>